<dbReference type="Pfam" id="PF18021">
    <property type="entry name" value="Agglutinin_C"/>
    <property type="match status" value="1"/>
</dbReference>
<feature type="domain" description="Agglutinin C-terminal" evidence="2">
    <location>
        <begin position="205"/>
        <end position="297"/>
    </location>
</feature>
<dbReference type="PROSITE" id="PS50231">
    <property type="entry name" value="RICIN_B_LECTIN"/>
    <property type="match status" value="1"/>
</dbReference>
<dbReference type="EMBL" id="KN822948">
    <property type="protein sequence ID" value="KIO33511.1"/>
    <property type="molecule type" value="Genomic_DNA"/>
</dbReference>
<evidence type="ECO:0000313" key="3">
    <source>
        <dbReference type="EMBL" id="KIO33511.1"/>
    </source>
</evidence>
<protein>
    <submittedName>
        <fullName evidence="3">Uncharacterized protein</fullName>
    </submittedName>
</protein>
<reference evidence="3 4" key="1">
    <citation type="submission" date="2014-04" db="EMBL/GenBank/DDBJ databases">
        <authorList>
            <consortium name="DOE Joint Genome Institute"/>
            <person name="Kuo A."/>
            <person name="Girlanda M."/>
            <person name="Perotto S."/>
            <person name="Kohler A."/>
            <person name="Nagy L.G."/>
            <person name="Floudas D."/>
            <person name="Copeland A."/>
            <person name="Barry K.W."/>
            <person name="Cichocki N."/>
            <person name="Veneault-Fourrey C."/>
            <person name="LaButti K."/>
            <person name="Lindquist E.A."/>
            <person name="Lipzen A."/>
            <person name="Lundell T."/>
            <person name="Morin E."/>
            <person name="Murat C."/>
            <person name="Sun H."/>
            <person name="Tunlid A."/>
            <person name="Henrissat B."/>
            <person name="Grigoriev I.V."/>
            <person name="Hibbett D.S."/>
            <person name="Martin F."/>
            <person name="Nordberg H.P."/>
            <person name="Cantor M.N."/>
            <person name="Hua S.X."/>
        </authorList>
    </citation>
    <scope>NUCLEOTIDE SEQUENCE [LARGE SCALE GENOMIC DNA]</scope>
    <source>
        <strain evidence="3 4">MUT 4182</strain>
    </source>
</reference>
<dbReference type="InterPro" id="IPR035992">
    <property type="entry name" value="Ricin_B-like_lectins"/>
</dbReference>
<evidence type="ECO:0000259" key="2">
    <source>
        <dbReference type="Pfam" id="PF18021"/>
    </source>
</evidence>
<dbReference type="HOGENOM" id="CLU_043578_0_0_1"/>
<dbReference type="AlphaFoldDB" id="A0A0C3QVB7"/>
<dbReference type="Proteomes" id="UP000054248">
    <property type="component" value="Unassembled WGS sequence"/>
</dbReference>
<sequence length="315" mass="35619">MQTNVPTKNHANPQPASVQPRWIPMGLYVLVNKMTGTIVDLDAGCTQSGAPCVGWSRNFNQYIDHQLWVITRNNVQGSYRIMSYRAGTYLDLISGKPGPKSQVAAYNYVGNGDSHLNQEWWISSAFGTKYYTIECARSQTLLEIANGKIINGTPVTCSPPNHQDHQLWELQRVSRTQHEIQDIIKSWKPALVGHLVQPFADDVQYLILPSKLRGAIYDETNLFHQAVRKGTFDYGDFVIKAKDAVKTWARDRFRLDGYSVLFGIVYGNASKGPKAYNWYLSPETLSLVFFDPQTNKEYTKTDLHGFGFEPTFAVL</sequence>
<dbReference type="InterPro" id="IPR040600">
    <property type="entry name" value="Agglutinin_C"/>
</dbReference>
<proteinExistence type="predicted"/>
<organism evidence="3 4">
    <name type="scientific">Tulasnella calospora MUT 4182</name>
    <dbReference type="NCBI Taxonomy" id="1051891"/>
    <lineage>
        <taxon>Eukaryota</taxon>
        <taxon>Fungi</taxon>
        <taxon>Dikarya</taxon>
        <taxon>Basidiomycota</taxon>
        <taxon>Agaricomycotina</taxon>
        <taxon>Agaricomycetes</taxon>
        <taxon>Cantharellales</taxon>
        <taxon>Tulasnellaceae</taxon>
        <taxon>Tulasnella</taxon>
    </lineage>
</organism>
<dbReference type="SUPFAM" id="SSF50370">
    <property type="entry name" value="Ricin B-like lectins"/>
    <property type="match status" value="1"/>
</dbReference>
<dbReference type="Pfam" id="PF14200">
    <property type="entry name" value="RicinB_lectin_2"/>
    <property type="match status" value="1"/>
</dbReference>
<feature type="domain" description="Ricin B lectin" evidence="1">
    <location>
        <begin position="64"/>
        <end position="156"/>
    </location>
</feature>
<dbReference type="STRING" id="1051891.A0A0C3QVB7"/>
<gene>
    <name evidence="3" type="ORF">M407DRAFT_17762</name>
</gene>
<dbReference type="Gene3D" id="2.80.10.50">
    <property type="match status" value="1"/>
</dbReference>
<name>A0A0C3QVB7_9AGAM</name>
<dbReference type="InterPro" id="IPR000772">
    <property type="entry name" value="Ricin_B_lectin"/>
</dbReference>
<dbReference type="Gene3D" id="3.30.460.70">
    <property type="match status" value="1"/>
</dbReference>
<dbReference type="SUPFAM" id="SSF54001">
    <property type="entry name" value="Cysteine proteinases"/>
    <property type="match status" value="1"/>
</dbReference>
<evidence type="ECO:0000259" key="1">
    <source>
        <dbReference type="Pfam" id="PF14200"/>
    </source>
</evidence>
<evidence type="ECO:0000313" key="4">
    <source>
        <dbReference type="Proteomes" id="UP000054248"/>
    </source>
</evidence>
<dbReference type="InterPro" id="IPR038765">
    <property type="entry name" value="Papain-like_cys_pep_sf"/>
</dbReference>
<keyword evidence="4" id="KW-1185">Reference proteome</keyword>
<reference evidence="4" key="2">
    <citation type="submission" date="2015-01" db="EMBL/GenBank/DDBJ databases">
        <title>Evolutionary Origins and Diversification of the Mycorrhizal Mutualists.</title>
        <authorList>
            <consortium name="DOE Joint Genome Institute"/>
            <consortium name="Mycorrhizal Genomics Consortium"/>
            <person name="Kohler A."/>
            <person name="Kuo A."/>
            <person name="Nagy L.G."/>
            <person name="Floudas D."/>
            <person name="Copeland A."/>
            <person name="Barry K.W."/>
            <person name="Cichocki N."/>
            <person name="Veneault-Fourrey C."/>
            <person name="LaButti K."/>
            <person name="Lindquist E.A."/>
            <person name="Lipzen A."/>
            <person name="Lundell T."/>
            <person name="Morin E."/>
            <person name="Murat C."/>
            <person name="Riley R."/>
            <person name="Ohm R."/>
            <person name="Sun H."/>
            <person name="Tunlid A."/>
            <person name="Henrissat B."/>
            <person name="Grigoriev I.V."/>
            <person name="Hibbett D.S."/>
            <person name="Martin F."/>
        </authorList>
    </citation>
    <scope>NUCLEOTIDE SEQUENCE [LARGE SCALE GENOMIC DNA]</scope>
    <source>
        <strain evidence="4">MUT 4182</strain>
    </source>
</reference>
<dbReference type="OrthoDB" id="2131701at2759"/>
<accession>A0A0C3QVB7</accession>